<comment type="caution">
    <text evidence="2">The sequence shown here is derived from an EMBL/GenBank/DDBJ whole genome shotgun (WGS) entry which is preliminary data.</text>
</comment>
<dbReference type="OrthoDB" id="432299at2759"/>
<dbReference type="AlphaFoldDB" id="A0A4Y7TK24"/>
<proteinExistence type="predicted"/>
<organism evidence="2 3">
    <name type="scientific">Coprinellus micaceus</name>
    <name type="common">Glistening ink-cap mushroom</name>
    <name type="synonym">Coprinus micaceus</name>
    <dbReference type="NCBI Taxonomy" id="71717"/>
    <lineage>
        <taxon>Eukaryota</taxon>
        <taxon>Fungi</taxon>
        <taxon>Dikarya</taxon>
        <taxon>Basidiomycota</taxon>
        <taxon>Agaricomycotina</taxon>
        <taxon>Agaricomycetes</taxon>
        <taxon>Agaricomycetidae</taxon>
        <taxon>Agaricales</taxon>
        <taxon>Agaricineae</taxon>
        <taxon>Psathyrellaceae</taxon>
        <taxon>Coprinellus</taxon>
    </lineage>
</organism>
<reference evidence="2 3" key="1">
    <citation type="journal article" date="2019" name="Nat. Ecol. Evol.">
        <title>Megaphylogeny resolves global patterns of mushroom evolution.</title>
        <authorList>
            <person name="Varga T."/>
            <person name="Krizsan K."/>
            <person name="Foldi C."/>
            <person name="Dima B."/>
            <person name="Sanchez-Garcia M."/>
            <person name="Sanchez-Ramirez S."/>
            <person name="Szollosi G.J."/>
            <person name="Szarkandi J.G."/>
            <person name="Papp V."/>
            <person name="Albert L."/>
            <person name="Andreopoulos W."/>
            <person name="Angelini C."/>
            <person name="Antonin V."/>
            <person name="Barry K.W."/>
            <person name="Bougher N.L."/>
            <person name="Buchanan P."/>
            <person name="Buyck B."/>
            <person name="Bense V."/>
            <person name="Catcheside P."/>
            <person name="Chovatia M."/>
            <person name="Cooper J."/>
            <person name="Damon W."/>
            <person name="Desjardin D."/>
            <person name="Finy P."/>
            <person name="Geml J."/>
            <person name="Haridas S."/>
            <person name="Hughes K."/>
            <person name="Justo A."/>
            <person name="Karasinski D."/>
            <person name="Kautmanova I."/>
            <person name="Kiss B."/>
            <person name="Kocsube S."/>
            <person name="Kotiranta H."/>
            <person name="LaButti K.M."/>
            <person name="Lechner B.E."/>
            <person name="Liimatainen K."/>
            <person name="Lipzen A."/>
            <person name="Lukacs Z."/>
            <person name="Mihaltcheva S."/>
            <person name="Morgado L.N."/>
            <person name="Niskanen T."/>
            <person name="Noordeloos M.E."/>
            <person name="Ohm R.A."/>
            <person name="Ortiz-Santana B."/>
            <person name="Ovrebo C."/>
            <person name="Racz N."/>
            <person name="Riley R."/>
            <person name="Savchenko A."/>
            <person name="Shiryaev A."/>
            <person name="Soop K."/>
            <person name="Spirin V."/>
            <person name="Szebenyi C."/>
            <person name="Tomsovsky M."/>
            <person name="Tulloss R.E."/>
            <person name="Uehling J."/>
            <person name="Grigoriev I.V."/>
            <person name="Vagvolgyi C."/>
            <person name="Papp T."/>
            <person name="Martin F.M."/>
            <person name="Miettinen O."/>
            <person name="Hibbett D.S."/>
            <person name="Nagy L.G."/>
        </authorList>
    </citation>
    <scope>NUCLEOTIDE SEQUENCE [LARGE SCALE GENOMIC DNA]</scope>
    <source>
        <strain evidence="2 3">FP101781</strain>
    </source>
</reference>
<evidence type="ECO:0000313" key="3">
    <source>
        <dbReference type="Proteomes" id="UP000298030"/>
    </source>
</evidence>
<keyword evidence="3" id="KW-1185">Reference proteome</keyword>
<dbReference type="Proteomes" id="UP000298030">
    <property type="component" value="Unassembled WGS sequence"/>
</dbReference>
<evidence type="ECO:0000256" key="1">
    <source>
        <dbReference type="SAM" id="MobiDB-lite"/>
    </source>
</evidence>
<feature type="region of interest" description="Disordered" evidence="1">
    <location>
        <begin position="191"/>
        <end position="212"/>
    </location>
</feature>
<evidence type="ECO:0000313" key="2">
    <source>
        <dbReference type="EMBL" id="TEB34547.1"/>
    </source>
</evidence>
<protein>
    <submittedName>
        <fullName evidence="2">Uncharacterized protein</fullName>
    </submittedName>
</protein>
<feature type="compositionally biased region" description="Polar residues" evidence="1">
    <location>
        <begin position="97"/>
        <end position="113"/>
    </location>
</feature>
<dbReference type="EMBL" id="QPFP01000009">
    <property type="protein sequence ID" value="TEB34547.1"/>
    <property type="molecule type" value="Genomic_DNA"/>
</dbReference>
<name>A0A4Y7TK24_COPMI</name>
<feature type="compositionally biased region" description="Low complexity" evidence="1">
    <location>
        <begin position="85"/>
        <end position="96"/>
    </location>
</feature>
<gene>
    <name evidence="2" type="ORF">FA13DRAFT_1788969</name>
</gene>
<feature type="region of interest" description="Disordered" evidence="1">
    <location>
        <begin position="85"/>
        <end position="125"/>
    </location>
</feature>
<accession>A0A4Y7TK24</accession>
<feature type="compositionally biased region" description="Polar residues" evidence="1">
    <location>
        <begin position="191"/>
        <end position="206"/>
    </location>
</feature>
<dbReference type="STRING" id="71717.A0A4Y7TK24"/>
<feature type="region of interest" description="Disordered" evidence="1">
    <location>
        <begin position="544"/>
        <end position="569"/>
    </location>
</feature>
<sequence>MAPILPDPAASIATLIPTVDTKQSQRLGGSIERTVSLIPGLGMAPVMKVEQTDESPLRGSIEGFNPPGLLPAPALSSASTVLDLASGGMSSAPSSSRTLVNHTVASPAQSSASLRGHLNGGDEDAKPDIKKLEEILANMKQEQQQVLALPSGLPPHFTQLGIPSAPSSPPYAVPVSGLIPTLTPPTLVNRSSYTTSSHHSIESSQIPTPPSALGPPYPPVPAKLEDIEAVWPVGGIQQIQGRTDSPATQTWSLPPVVHPLDQTVAILHQQQPVTNTATGASYSTLPFPLPIFPGPHSSLAVGKTEPELAPNMLSSLSRDDIGTHLTVPGVWLVQQGADSVKTMDRTFHIGDRFAREWDIPMQSDSDDTDTGMEYGDVALTMKPSITLQLLCFETDKLVDWKGNPETILELQQKWPMIQDLIVVSNHGTPGQQVWMSHDLVSFLFPPPTVAPPLRLRRSLLTKPLPHVSQPKRSGAGRPILLERYVHSGPNTLRIIQLTDLSKFTFVLFAKPDVPPPEARQKSQSSTADKYDDYFAKLREGVAKPQSLGETSKPVAGSVTVQLIPSDEEL</sequence>